<keyword evidence="2" id="KW-0645">Protease</keyword>
<dbReference type="PROSITE" id="PS00141">
    <property type="entry name" value="ASP_PROTEASE"/>
    <property type="match status" value="1"/>
</dbReference>
<accession>A0A3C1KTT5</accession>
<comment type="caution">
    <text evidence="2">The sequence shown here is derived from an EMBL/GenBank/DDBJ whole genome shotgun (WGS) entry which is preliminary data.</text>
</comment>
<dbReference type="AlphaFoldDB" id="A0A3C1KTT5"/>
<keyword evidence="1" id="KW-0732">Signal</keyword>
<dbReference type="Gene3D" id="2.40.70.10">
    <property type="entry name" value="Acid Proteases"/>
    <property type="match status" value="1"/>
</dbReference>
<dbReference type="GO" id="GO:0006508">
    <property type="term" value="P:proteolysis"/>
    <property type="evidence" value="ECO:0007669"/>
    <property type="project" value="UniProtKB-KW"/>
</dbReference>
<dbReference type="EMBL" id="DMND01000271">
    <property type="protein sequence ID" value="HAN29938.1"/>
    <property type="molecule type" value="Genomic_DNA"/>
</dbReference>
<dbReference type="InterPro" id="IPR034122">
    <property type="entry name" value="Retropepsin-like_bacterial"/>
</dbReference>
<dbReference type="Pfam" id="PF13975">
    <property type="entry name" value="gag-asp_proteas"/>
    <property type="match status" value="1"/>
</dbReference>
<organism evidence="2 3">
    <name type="scientific">Haliea salexigens</name>
    <dbReference type="NCBI Taxonomy" id="287487"/>
    <lineage>
        <taxon>Bacteria</taxon>
        <taxon>Pseudomonadati</taxon>
        <taxon>Pseudomonadota</taxon>
        <taxon>Gammaproteobacteria</taxon>
        <taxon>Cellvibrionales</taxon>
        <taxon>Halieaceae</taxon>
        <taxon>Haliea</taxon>
    </lineage>
</organism>
<feature type="chain" id="PRO_5017577845" evidence="1">
    <location>
        <begin position="16"/>
        <end position="206"/>
    </location>
</feature>
<evidence type="ECO:0000313" key="3">
    <source>
        <dbReference type="Proteomes" id="UP000259273"/>
    </source>
</evidence>
<reference evidence="2 3" key="1">
    <citation type="journal article" date="2018" name="Nat. Biotechnol.">
        <title>A standardized bacterial taxonomy based on genome phylogeny substantially revises the tree of life.</title>
        <authorList>
            <person name="Parks D.H."/>
            <person name="Chuvochina M."/>
            <person name="Waite D.W."/>
            <person name="Rinke C."/>
            <person name="Skarshewski A."/>
            <person name="Chaumeil P.A."/>
            <person name="Hugenholtz P."/>
        </authorList>
    </citation>
    <scope>NUCLEOTIDE SEQUENCE [LARGE SCALE GENOMIC DNA]</scope>
    <source>
        <strain evidence="2">UBA9158</strain>
    </source>
</reference>
<gene>
    <name evidence="2" type="ORF">DCP75_19910</name>
</gene>
<dbReference type="InterPro" id="IPR011969">
    <property type="entry name" value="Clan_AA_Asp_peptidase_C"/>
</dbReference>
<dbReference type="InterPro" id="IPR001969">
    <property type="entry name" value="Aspartic_peptidase_AS"/>
</dbReference>
<dbReference type="InterPro" id="IPR021109">
    <property type="entry name" value="Peptidase_aspartic_dom_sf"/>
</dbReference>
<proteinExistence type="predicted"/>
<protein>
    <submittedName>
        <fullName evidence="2">TIGR02281 family clan AA aspartic protease</fullName>
    </submittedName>
</protein>
<keyword evidence="2" id="KW-0378">Hydrolase</keyword>
<dbReference type="Proteomes" id="UP000259273">
    <property type="component" value="Unassembled WGS sequence"/>
</dbReference>
<sequence>MALLLLALASGRLLAASVTVEALLPNTAVLMINGQRKTLRAGESFDGVKLVSADATIALLDINGARQRVGLNRNITTNYVAPERREVQIPRNERMQYITGALINGRNVQVMVDTGANVVALNTRQAAALGLDYEAGMPSTVETASGVSDAWVLNLERVEVGGIPVEGVRATVVVGDYPTTILLGMSYLQHVELRERNGVLSLSREW</sequence>
<feature type="signal peptide" evidence="1">
    <location>
        <begin position="1"/>
        <end position="15"/>
    </location>
</feature>
<dbReference type="GO" id="GO:0004190">
    <property type="term" value="F:aspartic-type endopeptidase activity"/>
    <property type="evidence" value="ECO:0007669"/>
    <property type="project" value="InterPro"/>
</dbReference>
<dbReference type="CDD" id="cd05483">
    <property type="entry name" value="retropepsin_like_bacteria"/>
    <property type="match status" value="1"/>
</dbReference>
<name>A0A3C1KTT5_9GAMM</name>
<dbReference type="STRING" id="1121937.GCA_000423125_03305"/>
<evidence type="ECO:0000256" key="1">
    <source>
        <dbReference type="SAM" id="SignalP"/>
    </source>
</evidence>
<evidence type="ECO:0000313" key="2">
    <source>
        <dbReference type="EMBL" id="HAN29938.1"/>
    </source>
</evidence>
<dbReference type="SUPFAM" id="SSF50630">
    <property type="entry name" value="Acid proteases"/>
    <property type="match status" value="1"/>
</dbReference>
<dbReference type="NCBIfam" id="TIGR02281">
    <property type="entry name" value="clan_AA_DTGA"/>
    <property type="match status" value="1"/>
</dbReference>